<sequence>MANAKVIIAGAGYAGLNTYYELDNKISRILIADKAQFMFYTAYLQRLIFNRNIRYIANIRLDVIDKIKEIDFERKVIKTKGGAEIQGDKLVLALGCKREKQLDFISRILTKDKISLGVENYLDEYLGIQLAFYLKKLNKDVSYNGLLLKWLGNNISNAILALLEKYKIKVSEKSEDVLPTCEPNDVVGEFLQVNDKLEYKDGIYVIGDMVKNYPKLGELAMREGIYVGKLLSKKVNESFKPIYINIIDTGNGEAIHIRSNLPWSGNLVSVKVSKIRSIMKRFIERYYIIRKGKMGILYYL</sequence>
<dbReference type="PANTHER" id="PTHR43755">
    <property type="match status" value="1"/>
</dbReference>
<dbReference type="Proteomes" id="UP001432202">
    <property type="component" value="Chromosome"/>
</dbReference>
<proteinExistence type="predicted"/>
<dbReference type="SUPFAM" id="SSF51905">
    <property type="entry name" value="FAD/NAD(P)-binding domain"/>
    <property type="match status" value="1"/>
</dbReference>
<keyword evidence="2" id="KW-1185">Reference proteome</keyword>
<dbReference type="Gene3D" id="3.50.50.100">
    <property type="match status" value="2"/>
</dbReference>
<protein>
    <submittedName>
        <fullName evidence="1">Pyridine nucleotide-disulfide oxidoreductase</fullName>
    </submittedName>
</protein>
<evidence type="ECO:0000313" key="2">
    <source>
        <dbReference type="Proteomes" id="UP001432202"/>
    </source>
</evidence>
<evidence type="ECO:0000313" key="1">
    <source>
        <dbReference type="EMBL" id="WWQ59878.1"/>
    </source>
</evidence>
<dbReference type="InterPro" id="IPR036188">
    <property type="entry name" value="FAD/NAD-bd_sf"/>
</dbReference>
<accession>A0AAX4KZY9</accession>
<organism evidence="1 2">
    <name type="scientific">Sulfolobus tengchongensis</name>
    <dbReference type="NCBI Taxonomy" id="207809"/>
    <lineage>
        <taxon>Archaea</taxon>
        <taxon>Thermoproteota</taxon>
        <taxon>Thermoprotei</taxon>
        <taxon>Sulfolobales</taxon>
        <taxon>Sulfolobaceae</taxon>
        <taxon>Sulfolobus</taxon>
    </lineage>
</organism>
<name>A0AAX4KZY9_9CREN</name>
<gene>
    <name evidence="1" type="ORF">V6M85_10415</name>
</gene>
<reference evidence="1 2" key="1">
    <citation type="submission" date="2024-02" db="EMBL/GenBank/DDBJ databases">
        <title>STSV induces naive adaptation in Sulfolobus.</title>
        <authorList>
            <person name="Xiang X."/>
            <person name="Song M."/>
        </authorList>
    </citation>
    <scope>NUCLEOTIDE SEQUENCE [LARGE SCALE GENOMIC DNA]</scope>
    <source>
        <strain evidence="1 2">RT2</strain>
    </source>
</reference>
<dbReference type="GeneID" id="89337186"/>
<dbReference type="PANTHER" id="PTHR43755:SF1">
    <property type="entry name" value="FAD-DEPENDENT PYRIDINE NUCLEOTIDE-DISULPHIDE OXIDOREDUCTASE"/>
    <property type="match status" value="1"/>
</dbReference>
<dbReference type="AlphaFoldDB" id="A0AAX4KZY9"/>
<dbReference type="InterPro" id="IPR052541">
    <property type="entry name" value="SQRD"/>
</dbReference>
<dbReference type="EMBL" id="CP146016">
    <property type="protein sequence ID" value="WWQ59878.1"/>
    <property type="molecule type" value="Genomic_DNA"/>
</dbReference>
<dbReference type="RefSeq" id="WP_338599682.1">
    <property type="nucleotide sequence ID" value="NZ_CP146016.1"/>
</dbReference>